<organism evidence="2 3">
    <name type="scientific">Actinoplanes italicus</name>
    <dbReference type="NCBI Taxonomy" id="113567"/>
    <lineage>
        <taxon>Bacteria</taxon>
        <taxon>Bacillati</taxon>
        <taxon>Actinomycetota</taxon>
        <taxon>Actinomycetes</taxon>
        <taxon>Micromonosporales</taxon>
        <taxon>Micromonosporaceae</taxon>
        <taxon>Actinoplanes</taxon>
    </lineage>
</organism>
<dbReference type="EMBL" id="PVMZ01000001">
    <property type="protein sequence ID" value="PRX26011.1"/>
    <property type="molecule type" value="Genomic_DNA"/>
</dbReference>
<protein>
    <submittedName>
        <fullName evidence="2">Methyltransferase family protein</fullName>
    </submittedName>
</protein>
<feature type="domain" description="Methyltransferase type 11" evidence="1">
    <location>
        <begin position="47"/>
        <end position="142"/>
    </location>
</feature>
<keyword evidence="3" id="KW-1185">Reference proteome</keyword>
<dbReference type="SUPFAM" id="SSF53335">
    <property type="entry name" value="S-adenosyl-L-methionine-dependent methyltransferases"/>
    <property type="match status" value="1"/>
</dbReference>
<comment type="caution">
    <text evidence="2">The sequence shown here is derived from an EMBL/GenBank/DDBJ whole genome shotgun (WGS) entry which is preliminary data.</text>
</comment>
<dbReference type="Pfam" id="PF08241">
    <property type="entry name" value="Methyltransf_11"/>
    <property type="match status" value="1"/>
</dbReference>
<dbReference type="AlphaFoldDB" id="A0A2T0KQJ1"/>
<dbReference type="Proteomes" id="UP000239415">
    <property type="component" value="Unassembled WGS sequence"/>
</dbReference>
<dbReference type="InterPro" id="IPR013216">
    <property type="entry name" value="Methyltransf_11"/>
</dbReference>
<keyword evidence="2" id="KW-0808">Transferase</keyword>
<evidence type="ECO:0000259" key="1">
    <source>
        <dbReference type="Pfam" id="PF08241"/>
    </source>
</evidence>
<dbReference type="Gene3D" id="3.40.50.150">
    <property type="entry name" value="Vaccinia Virus protein VP39"/>
    <property type="match status" value="1"/>
</dbReference>
<dbReference type="GO" id="GO:0032259">
    <property type="term" value="P:methylation"/>
    <property type="evidence" value="ECO:0007669"/>
    <property type="project" value="UniProtKB-KW"/>
</dbReference>
<dbReference type="CDD" id="cd02440">
    <property type="entry name" value="AdoMet_MTases"/>
    <property type="match status" value="1"/>
</dbReference>
<proteinExistence type="predicted"/>
<dbReference type="InterPro" id="IPR029063">
    <property type="entry name" value="SAM-dependent_MTases_sf"/>
</dbReference>
<reference evidence="2 3" key="1">
    <citation type="submission" date="2018-03" db="EMBL/GenBank/DDBJ databases">
        <title>Genomic Encyclopedia of Archaeal and Bacterial Type Strains, Phase II (KMG-II): from individual species to whole genera.</title>
        <authorList>
            <person name="Goeker M."/>
        </authorList>
    </citation>
    <scope>NUCLEOTIDE SEQUENCE [LARGE SCALE GENOMIC DNA]</scope>
    <source>
        <strain evidence="2 3">DSM 43146</strain>
    </source>
</reference>
<keyword evidence="2" id="KW-0489">Methyltransferase</keyword>
<name>A0A2T0KQJ1_9ACTN</name>
<evidence type="ECO:0000313" key="2">
    <source>
        <dbReference type="EMBL" id="PRX26011.1"/>
    </source>
</evidence>
<gene>
    <name evidence="2" type="ORF">CLV67_101739</name>
</gene>
<accession>A0A2T0KQJ1</accession>
<evidence type="ECO:0000313" key="3">
    <source>
        <dbReference type="Proteomes" id="UP000239415"/>
    </source>
</evidence>
<sequence length="204" mass="22782">MIGIMSTPMRSDEHWATYNSRQAARPIRDLCRRVIAIAGPAAGRVAVDLGCGAGRETREFLEAGWRVLAVDGEPGTEARLLRTIGGRHRALTIKITKFHNLYDLPGTDLVFAGYSLPFQPRDSFDRLWTLIRRSLHPGGRIAVDLFGDHDSWAGQPDMTFFSEPEVRALFDGLEIEYWAVEDAPGQAFSGPKHWHVFHVVARSA</sequence>
<dbReference type="GO" id="GO:0008757">
    <property type="term" value="F:S-adenosylmethionine-dependent methyltransferase activity"/>
    <property type="evidence" value="ECO:0007669"/>
    <property type="project" value="InterPro"/>
</dbReference>